<accession>A0A8H6J8S8</accession>
<dbReference type="Gene3D" id="3.40.50.300">
    <property type="entry name" value="P-loop containing nucleotide triphosphate hydrolases"/>
    <property type="match status" value="1"/>
</dbReference>
<feature type="region of interest" description="Disordered" evidence="1">
    <location>
        <begin position="17"/>
        <end position="52"/>
    </location>
</feature>
<dbReference type="Proteomes" id="UP000654918">
    <property type="component" value="Unassembled WGS sequence"/>
</dbReference>
<dbReference type="AlphaFoldDB" id="A0A8H6J8S8"/>
<feature type="region of interest" description="Disordered" evidence="1">
    <location>
        <begin position="84"/>
        <end position="142"/>
    </location>
</feature>
<sequence>MQLMLLEQQNKKRLMMEREGVGLGTEAEPSTTSAPDAQTEKPTPQDAANRAHYTISEDEIGKGLEEKFAALAYRSNIFHSVEASELSHHPKQDPEQASRQQQNTTSGTQRSSSSVSIPSFAPVPFTRNSQRAPASGLGPLAQQWRQFERSQSDIRRMQGDEELSQKPGNLLLLHDNAPQSEPQSAAKFEPEPTTHRNAGSIGLVSATYSTRGLQDIARNTIELEDSGMAPSIYARSPVSNPKKYVEKNPNVAFIVYKVYSQEHQQSAVDEALKSNQPLPCPEPARQDVLLISDEIVQGMKATFESHPKLRREFPEVRDKKLMAPYIWWYHCRKSIDIGSLPHHHAKVVGVLINWIEENYGAFYDKIDDQFRRNRVSNDSLEFFFRPSQVLVSVADDVPQGFLATTRPVGPTRIETQDSEEGEPAYQSRWKLPLRSYSYFNGEFMRNEEDREVSFMTDTKDGEADIRSLSLIPLEYASQTTQETLFRRGKTFWKCRNKRLISYEGTTTGRKEVGGRFMIDYDTYKSFHPYSHYSSHAVTPSEKRPDLPKDGIDLEVDKIHDVSWNELAFNSLVADQDMKTLILALVTNQLEAEKGTDVIENKGNGLILLLHGSPGTGKTFTAESVAEVAKKPLYPVTCGDIGTEPEAVEKYLESVFYLGKLWDCVVLLDEAEVFLEQRTLQDLKRNALVSIFLRALEYYDGILILTTNRVGTFDEAFKSRIQLALRYERLKDYQRKQIWRNFFDRLRALGEKDNIDFDNISLHMDELARHPMNGRQIRNSITTARQLAKYMKTRMVFSHLQRTIAITDKFDQYLADVREGDVEESGGRGEAAASLSVLDIKTSAEVGHVLRMCHGVM</sequence>
<comment type="caution">
    <text evidence="3">The sequence shown here is derived from an EMBL/GenBank/DDBJ whole genome shotgun (WGS) entry which is preliminary data.</text>
</comment>
<feature type="compositionally biased region" description="Low complexity" evidence="1">
    <location>
        <begin position="98"/>
        <end position="125"/>
    </location>
</feature>
<dbReference type="PANTHER" id="PTHR46411:SF2">
    <property type="entry name" value="AAA+ ATPASE DOMAIN-CONTAINING PROTEIN"/>
    <property type="match status" value="1"/>
</dbReference>
<name>A0A8H6J8S8_9PEZI</name>
<dbReference type="Pfam" id="PF23232">
    <property type="entry name" value="AAA_lid_13"/>
    <property type="match status" value="1"/>
</dbReference>
<dbReference type="InterPro" id="IPR056599">
    <property type="entry name" value="AAA_lid_fung"/>
</dbReference>
<dbReference type="InterPro" id="IPR003593">
    <property type="entry name" value="AAA+_ATPase"/>
</dbReference>
<gene>
    <name evidence="3" type="ORF">CPLU01_15696</name>
</gene>
<proteinExistence type="predicted"/>
<dbReference type="Pfam" id="PF00004">
    <property type="entry name" value="AAA"/>
    <property type="match status" value="1"/>
</dbReference>
<dbReference type="PANTHER" id="PTHR46411">
    <property type="entry name" value="FAMILY ATPASE, PUTATIVE-RELATED"/>
    <property type="match status" value="1"/>
</dbReference>
<evidence type="ECO:0000256" key="1">
    <source>
        <dbReference type="SAM" id="MobiDB-lite"/>
    </source>
</evidence>
<dbReference type="GO" id="GO:0016887">
    <property type="term" value="F:ATP hydrolysis activity"/>
    <property type="evidence" value="ECO:0007669"/>
    <property type="project" value="InterPro"/>
</dbReference>
<protein>
    <recommendedName>
        <fullName evidence="2">AAA+ ATPase domain-containing protein</fullName>
    </recommendedName>
</protein>
<dbReference type="GO" id="GO:0005524">
    <property type="term" value="F:ATP binding"/>
    <property type="evidence" value="ECO:0007669"/>
    <property type="project" value="InterPro"/>
</dbReference>
<dbReference type="InterPro" id="IPR027417">
    <property type="entry name" value="P-loop_NTPase"/>
</dbReference>
<feature type="domain" description="AAA+ ATPase" evidence="2">
    <location>
        <begin position="603"/>
        <end position="730"/>
    </location>
</feature>
<dbReference type="SUPFAM" id="SSF52540">
    <property type="entry name" value="P-loop containing nucleoside triphosphate hydrolases"/>
    <property type="match status" value="1"/>
</dbReference>
<reference evidence="3" key="1">
    <citation type="journal article" date="2020" name="Phytopathology">
        <title>Genome Sequence Resources of Colletotrichum truncatum, C. plurivorum, C. musicola, and C. sojae: Four Species Pathogenic to Soybean (Glycine max).</title>
        <authorList>
            <person name="Rogerio F."/>
            <person name="Boufleur T.R."/>
            <person name="Ciampi-Guillardi M."/>
            <person name="Sukno S.A."/>
            <person name="Thon M.R."/>
            <person name="Massola Junior N.S."/>
            <person name="Baroncelli R."/>
        </authorList>
    </citation>
    <scope>NUCLEOTIDE SEQUENCE</scope>
    <source>
        <strain evidence="3">LFN00145</strain>
    </source>
</reference>
<organism evidence="3 4">
    <name type="scientific">Colletotrichum plurivorum</name>
    <dbReference type="NCBI Taxonomy" id="2175906"/>
    <lineage>
        <taxon>Eukaryota</taxon>
        <taxon>Fungi</taxon>
        <taxon>Dikarya</taxon>
        <taxon>Ascomycota</taxon>
        <taxon>Pezizomycotina</taxon>
        <taxon>Sordariomycetes</taxon>
        <taxon>Hypocreomycetidae</taxon>
        <taxon>Glomerellales</taxon>
        <taxon>Glomerellaceae</taxon>
        <taxon>Colletotrichum</taxon>
        <taxon>Colletotrichum orchidearum species complex</taxon>
    </lineage>
</organism>
<dbReference type="SMART" id="SM00382">
    <property type="entry name" value="AAA"/>
    <property type="match status" value="1"/>
</dbReference>
<dbReference type="InterPro" id="IPR003959">
    <property type="entry name" value="ATPase_AAA_core"/>
</dbReference>
<evidence type="ECO:0000313" key="3">
    <source>
        <dbReference type="EMBL" id="KAF6808226.1"/>
    </source>
</evidence>
<feature type="compositionally biased region" description="Basic and acidic residues" evidence="1">
    <location>
        <begin position="85"/>
        <end position="96"/>
    </location>
</feature>
<keyword evidence="4" id="KW-1185">Reference proteome</keyword>
<evidence type="ECO:0000259" key="2">
    <source>
        <dbReference type="SMART" id="SM00382"/>
    </source>
</evidence>
<evidence type="ECO:0000313" key="4">
    <source>
        <dbReference type="Proteomes" id="UP000654918"/>
    </source>
</evidence>
<feature type="compositionally biased region" description="Polar residues" evidence="1">
    <location>
        <begin position="28"/>
        <end position="42"/>
    </location>
</feature>
<feature type="region of interest" description="Disordered" evidence="1">
    <location>
        <begin position="179"/>
        <end position="198"/>
    </location>
</feature>
<dbReference type="EMBL" id="WIGO01000589">
    <property type="protein sequence ID" value="KAF6808226.1"/>
    <property type="molecule type" value="Genomic_DNA"/>
</dbReference>